<sequence length="356" mass="40765">MLLFAHSTTLPPSRKPFMQNWEINLRQSIPFRLKTDQMQLTWESQKFELISPHVVKNPKKGNQKQWRSTNGKHPTKASPNWAEGDFICAFDQSCITSGTPSKCYRLLSAFPISFGEEHLPEFLVALLYLAADFTLNSISNPNRLHFFRQLNLFNSKHGFHPIGFSYLRENNSYSVLRGDIERDFLRCGKTVLISKSTQLESEYEYLSRNYPNTKLFKSSQGVQGYSGGLSFHHPWKSVVVKRFKTTVEAGVWGYVEREEKRRINYNRIPVMKHAKDDKPTNIATLGGAFLTVFILAGSLACVTILVFIIECRSRITLLTTNIRRAYTLRRYRKLKKLAAMAVILAAVGVCEKGKNN</sequence>
<keyword evidence="2" id="KW-0472">Membrane</keyword>
<name>A0A226DWP3_FOLCA</name>
<organism evidence="3 4">
    <name type="scientific">Folsomia candida</name>
    <name type="common">Springtail</name>
    <dbReference type="NCBI Taxonomy" id="158441"/>
    <lineage>
        <taxon>Eukaryota</taxon>
        <taxon>Metazoa</taxon>
        <taxon>Ecdysozoa</taxon>
        <taxon>Arthropoda</taxon>
        <taxon>Hexapoda</taxon>
        <taxon>Collembola</taxon>
        <taxon>Entomobryomorpha</taxon>
        <taxon>Isotomoidea</taxon>
        <taxon>Isotomidae</taxon>
        <taxon>Proisotominae</taxon>
        <taxon>Folsomia</taxon>
    </lineage>
</organism>
<feature type="compositionally biased region" description="Polar residues" evidence="1">
    <location>
        <begin position="63"/>
        <end position="72"/>
    </location>
</feature>
<dbReference type="AlphaFoldDB" id="A0A226DWP3"/>
<feature type="region of interest" description="Disordered" evidence="1">
    <location>
        <begin position="56"/>
        <end position="77"/>
    </location>
</feature>
<dbReference type="EMBL" id="LNIX01000010">
    <property type="protein sequence ID" value="OXA49234.1"/>
    <property type="molecule type" value="Genomic_DNA"/>
</dbReference>
<feature type="transmembrane region" description="Helical" evidence="2">
    <location>
        <begin position="285"/>
        <end position="309"/>
    </location>
</feature>
<accession>A0A226DWP3</accession>
<dbReference type="Proteomes" id="UP000198287">
    <property type="component" value="Unassembled WGS sequence"/>
</dbReference>
<evidence type="ECO:0000256" key="2">
    <source>
        <dbReference type="SAM" id="Phobius"/>
    </source>
</evidence>
<evidence type="ECO:0000313" key="4">
    <source>
        <dbReference type="Proteomes" id="UP000198287"/>
    </source>
</evidence>
<proteinExistence type="predicted"/>
<evidence type="ECO:0000256" key="1">
    <source>
        <dbReference type="SAM" id="MobiDB-lite"/>
    </source>
</evidence>
<gene>
    <name evidence="3" type="ORF">Fcan01_15823</name>
</gene>
<keyword evidence="2" id="KW-1133">Transmembrane helix</keyword>
<evidence type="ECO:0000313" key="3">
    <source>
        <dbReference type="EMBL" id="OXA49234.1"/>
    </source>
</evidence>
<reference evidence="3 4" key="1">
    <citation type="submission" date="2015-12" db="EMBL/GenBank/DDBJ databases">
        <title>The genome of Folsomia candida.</title>
        <authorList>
            <person name="Faddeeva A."/>
            <person name="Derks M.F."/>
            <person name="Anvar Y."/>
            <person name="Smit S."/>
            <person name="Van Straalen N."/>
            <person name="Roelofs D."/>
        </authorList>
    </citation>
    <scope>NUCLEOTIDE SEQUENCE [LARGE SCALE GENOMIC DNA]</scope>
    <source>
        <strain evidence="3 4">VU population</strain>
        <tissue evidence="3">Whole body</tissue>
    </source>
</reference>
<keyword evidence="2" id="KW-0812">Transmembrane</keyword>
<protein>
    <submittedName>
        <fullName evidence="3">Uncharacterized protein</fullName>
    </submittedName>
</protein>
<comment type="caution">
    <text evidence="3">The sequence shown here is derived from an EMBL/GenBank/DDBJ whole genome shotgun (WGS) entry which is preliminary data.</text>
</comment>
<keyword evidence="4" id="KW-1185">Reference proteome</keyword>